<comment type="caution">
    <text evidence="3">The sequence shown here is derived from an EMBL/GenBank/DDBJ whole genome shotgun (WGS) entry which is preliminary data.</text>
</comment>
<accession>A0AAE0XZV2</accession>
<dbReference type="PROSITE" id="PS50958">
    <property type="entry name" value="SMB_2"/>
    <property type="match status" value="1"/>
</dbReference>
<dbReference type="AlphaFoldDB" id="A0AAE0XZV2"/>
<dbReference type="EMBL" id="JAWDGP010007228">
    <property type="protein sequence ID" value="KAK3727837.1"/>
    <property type="molecule type" value="Genomic_DNA"/>
</dbReference>
<feature type="domain" description="SMB" evidence="2">
    <location>
        <begin position="188"/>
        <end position="228"/>
    </location>
</feature>
<evidence type="ECO:0000256" key="1">
    <source>
        <dbReference type="ARBA" id="ARBA00023157"/>
    </source>
</evidence>
<keyword evidence="4" id="KW-1185">Reference proteome</keyword>
<sequence length="789" mass="88326">MEVFKGITILLLTENVINSVLTYNLALSTPPLCSRHTEEARTVSGKSLEVDAFVTDQYLATKIKFLETTESSSNYDEHAFTTGGVTNSTQMATQQEPNCTKADSNDTKTSLPCWIQEPIDTTREIGVKDAFSQNRSKERDYKNDRSIEGLVTSQADSSNREEFATVRVNTIPSTPFGFSAGLSLDQRLEFTCRGRCGQRIALPCGCSASCVVYGTCCRDMSHDCPQIVQEGHARFGHLLTSDVICDEALIYRIVSCPLLNKKQESPQQIDSPMLEQNHNSNLLNSLLNQSGQDSTQSPSSFTLLSRISPQSDDRLKAKIIERLNKALVFSAPITDTNSGFTFVNKSIYDCHNMPNASPVTWSLRLDYSFETPSSLEDLVPLLRADNRYTPMFNQQILIPHLCQRDVVRTCKGSRDEDFKEKCQNSTAIVYSNLEMPLYYANQFCAYCNEGRHYGLRLLEANQVLIKSIDLHLLMSLSTDGVYKLKTVKGTSRITLSWVGAQCTIPEAPAEKKASPEHGDKTCVVQCEGKDFTRRPDGMCKAPHSALFAIDEDGLTPFCPAVVSRFANFVSCGLKLLSVGMKNADFHTPTVSILLDPRIKKTLYVATLYMDLINLPNNMLMSDLFKDFLKNFNSLAILAKSFKDLRSSHDPCVRREDETELASLNDATINLKSLDDALGMYLYNETKELHWVAADKQNASTMCASTFFVHKNETFPIKPFYLLICANVSDFELSAEIKQVLRGSKCFDYLKASPPLNNGRPSWRLTNIPAYMSIVTCHIATMLFLYRHSF</sequence>
<dbReference type="Proteomes" id="UP001283361">
    <property type="component" value="Unassembled WGS sequence"/>
</dbReference>
<proteinExistence type="predicted"/>
<evidence type="ECO:0000313" key="4">
    <source>
        <dbReference type="Proteomes" id="UP001283361"/>
    </source>
</evidence>
<name>A0AAE0XZV2_9GAST</name>
<reference evidence="3" key="1">
    <citation type="journal article" date="2023" name="G3 (Bethesda)">
        <title>A reference genome for the long-term kleptoplast-retaining sea slug Elysia crispata morphotype clarki.</title>
        <authorList>
            <person name="Eastman K.E."/>
            <person name="Pendleton A.L."/>
            <person name="Shaikh M.A."/>
            <person name="Suttiyut T."/>
            <person name="Ogas R."/>
            <person name="Tomko P."/>
            <person name="Gavelis G."/>
            <person name="Widhalm J.R."/>
            <person name="Wisecaver J.H."/>
        </authorList>
    </citation>
    <scope>NUCLEOTIDE SEQUENCE</scope>
    <source>
        <strain evidence="3">ECLA1</strain>
    </source>
</reference>
<dbReference type="SUPFAM" id="SSF90188">
    <property type="entry name" value="Somatomedin B domain"/>
    <property type="match status" value="1"/>
</dbReference>
<dbReference type="InterPro" id="IPR036024">
    <property type="entry name" value="Somatomedin_B-like_dom_sf"/>
</dbReference>
<keyword evidence="1" id="KW-1015">Disulfide bond</keyword>
<gene>
    <name evidence="3" type="ORF">RRG08_016038</name>
</gene>
<evidence type="ECO:0000313" key="3">
    <source>
        <dbReference type="EMBL" id="KAK3727837.1"/>
    </source>
</evidence>
<dbReference type="InterPro" id="IPR001212">
    <property type="entry name" value="Somatomedin_B_dom"/>
</dbReference>
<protein>
    <recommendedName>
        <fullName evidence="2">SMB domain-containing protein</fullName>
    </recommendedName>
</protein>
<evidence type="ECO:0000259" key="2">
    <source>
        <dbReference type="PROSITE" id="PS50958"/>
    </source>
</evidence>
<organism evidence="3 4">
    <name type="scientific">Elysia crispata</name>
    <name type="common">lettuce slug</name>
    <dbReference type="NCBI Taxonomy" id="231223"/>
    <lineage>
        <taxon>Eukaryota</taxon>
        <taxon>Metazoa</taxon>
        <taxon>Spiralia</taxon>
        <taxon>Lophotrochozoa</taxon>
        <taxon>Mollusca</taxon>
        <taxon>Gastropoda</taxon>
        <taxon>Heterobranchia</taxon>
        <taxon>Euthyneura</taxon>
        <taxon>Panpulmonata</taxon>
        <taxon>Sacoglossa</taxon>
        <taxon>Placobranchoidea</taxon>
        <taxon>Plakobranchidae</taxon>
        <taxon>Elysia</taxon>
    </lineage>
</organism>